<feature type="region of interest" description="Disordered" evidence="2">
    <location>
        <begin position="115"/>
        <end position="135"/>
    </location>
</feature>
<keyword evidence="1" id="KW-0233">DNA recombination</keyword>
<evidence type="ECO:0000256" key="1">
    <source>
        <dbReference type="ARBA" id="ARBA00023172"/>
    </source>
</evidence>
<dbReference type="InterPro" id="IPR043502">
    <property type="entry name" value="DNA/RNA_pol_sf"/>
</dbReference>
<evidence type="ECO:0000259" key="4">
    <source>
        <dbReference type="PROSITE" id="PS50879"/>
    </source>
</evidence>
<dbReference type="GO" id="GO:0015074">
    <property type="term" value="P:DNA integration"/>
    <property type="evidence" value="ECO:0007669"/>
    <property type="project" value="InterPro"/>
</dbReference>
<protein>
    <submittedName>
        <fullName evidence="6">Uncharacterized protein</fullName>
    </submittedName>
</protein>
<dbReference type="InterPro" id="IPR021109">
    <property type="entry name" value="Peptidase_aspartic_dom_sf"/>
</dbReference>
<gene>
    <name evidence="6" type="ORF">E3N88_27350</name>
</gene>
<feature type="domain" description="Integrase catalytic" evidence="5">
    <location>
        <begin position="890"/>
        <end position="1051"/>
    </location>
</feature>
<evidence type="ECO:0000313" key="6">
    <source>
        <dbReference type="EMBL" id="KAD4178759.1"/>
    </source>
</evidence>
<dbReference type="Pfam" id="PF17921">
    <property type="entry name" value="Integrase_H2C2"/>
    <property type="match status" value="1"/>
</dbReference>
<dbReference type="InterPro" id="IPR002156">
    <property type="entry name" value="RNaseH_domain"/>
</dbReference>
<proteinExistence type="predicted"/>
<dbReference type="Gene3D" id="3.30.420.10">
    <property type="entry name" value="Ribonuclease H-like superfamily/Ribonuclease H"/>
    <property type="match status" value="2"/>
</dbReference>
<dbReference type="InterPro" id="IPR041588">
    <property type="entry name" value="Integrase_H2C2"/>
</dbReference>
<dbReference type="PROSITE" id="PS50878">
    <property type="entry name" value="RT_POL"/>
    <property type="match status" value="1"/>
</dbReference>
<sequence>MTNGSNPLKRAYWALQGPIAVRDGPTRDSVTIRDKHRGGLTPEIRRGTRREFGGLIADLGEKARWPPKDKKFAAKDKSKWCAFHEDFGHVTEDCIALRKEISYLLSKGHLKELFGKKRERRQDPDGFPQRAASPPKDAKVINFISGGSDICGTSYSAARRHAKEAKMENGEKPTKTSTITKDTAISFEEQDRENIIDPHHDGLVITLYVANHYVRRILIDGGSSVNIIQLETLKRMNIPESEITTKSLVLVGFSGEAKATIGEIKLPVYIEGGSREKEVKEILLNPEDPETKVLIGIDIPKDIEEKLISFLKSRISTFAWRHEDMTGISLDVITHKLGIDRSYKPIHQKRRKFAPERNIIIQEEVEKLLKAKMIREVKFPRWLANVVVVQKKNGKWRVCVDYTDLNKACPKDHFPLPHIDSMADATAGHEMLTFMDASAGFQQIQMEPSDQEDTAFMTPTGLYCYTAMPFGLKNAGATYQRLVNMMFKDKLGDTMEVYIDDMVVKSKITKYHLRDLEESFDILDRYNMKLNPSKCHFGNKKFQWGEEHEKALQDLKEYLSSAPLLMKPEDGEPLSLYLAVSRTTVSAVLVKDYQGSQHPVYYYIQPEADSEVKLLDESTGEWTLHTDGASNVRGTGLGIILKSPQGDIIPQSISCEFQATNNEAEYEALIAGLQLARDINIRHLHVFVDSLLIANQFNGSYMVKGDKLAKYLEVVKDIVGYFDTFDITQVPREENDEADALANLTSSLKICDDINIPILHILNPAIDIENSNQIFKPKNIDTHEISWTTPIKEYLQTGKIPDGETNHRAFKVAGPYLKCLEKPETLEVLRDIHEGDCGNHTGGRALLSKILRTGYFWPTMRKDAISYSQRCDACQRHSNILHQPAEPLYPIVSPWAFMKWGMDIVGKLPKAPGGKVFMLDMTDYFSKWIEAETFVQVREKEVISFIKRNMLTRFGIPAEITCDNGSQFIGKRTINFCETWGIKMITSTPVHPQVNGQAESSNKIIINNLKKKLGSKKGKWAEELPFVQWADKTTTKNATGQTPFSLVFGSEAVLPTEMIIPTARTTLQTIEANNETLSQDIDTIDESRDIAKIRMAAYQQKIAKSYNKNIRIRRFQVGDLVLRKAFQNTTNPTDGKLAPKWEGPYKIDSEAGKGAYRLITMDGETIPRAWNAIHLKTYFV</sequence>
<dbReference type="InterPro" id="IPR001584">
    <property type="entry name" value="Integrase_cat-core"/>
</dbReference>
<dbReference type="Gene3D" id="1.10.340.70">
    <property type="match status" value="1"/>
</dbReference>
<dbReference type="CDD" id="cd09279">
    <property type="entry name" value="RNase_HI_like"/>
    <property type="match status" value="1"/>
</dbReference>
<dbReference type="AlphaFoldDB" id="A0A5N6MWF1"/>
<feature type="domain" description="Reverse transcriptase" evidence="3">
    <location>
        <begin position="370"/>
        <end position="582"/>
    </location>
</feature>
<dbReference type="Pfam" id="PF00665">
    <property type="entry name" value="rve"/>
    <property type="match status" value="1"/>
</dbReference>
<dbReference type="Gene3D" id="3.10.10.10">
    <property type="entry name" value="HIV Type 1 Reverse Transcriptase, subunit A, domain 1"/>
    <property type="match status" value="1"/>
</dbReference>
<reference evidence="6 7" key="1">
    <citation type="submission" date="2019-05" db="EMBL/GenBank/DDBJ databases">
        <title>Mikania micrantha, genome provides insights into the molecular mechanism of rapid growth.</title>
        <authorList>
            <person name="Liu B."/>
        </authorList>
    </citation>
    <scope>NUCLEOTIDE SEQUENCE [LARGE SCALE GENOMIC DNA]</scope>
    <source>
        <strain evidence="6">NLD-2019</strain>
        <tissue evidence="6">Leaf</tissue>
    </source>
</reference>
<dbReference type="PROSITE" id="PS50879">
    <property type="entry name" value="RNASE_H_1"/>
    <property type="match status" value="1"/>
</dbReference>
<evidence type="ECO:0000313" key="7">
    <source>
        <dbReference type="Proteomes" id="UP000326396"/>
    </source>
</evidence>
<name>A0A5N6MWF1_9ASTR</name>
<dbReference type="CDD" id="cd00303">
    <property type="entry name" value="retropepsin_like"/>
    <property type="match status" value="1"/>
</dbReference>
<dbReference type="Gene3D" id="2.40.70.10">
    <property type="entry name" value="Acid Proteases"/>
    <property type="match status" value="1"/>
</dbReference>
<organism evidence="6 7">
    <name type="scientific">Mikania micrantha</name>
    <name type="common">bitter vine</name>
    <dbReference type="NCBI Taxonomy" id="192012"/>
    <lineage>
        <taxon>Eukaryota</taxon>
        <taxon>Viridiplantae</taxon>
        <taxon>Streptophyta</taxon>
        <taxon>Embryophyta</taxon>
        <taxon>Tracheophyta</taxon>
        <taxon>Spermatophyta</taxon>
        <taxon>Magnoliopsida</taxon>
        <taxon>eudicotyledons</taxon>
        <taxon>Gunneridae</taxon>
        <taxon>Pentapetalae</taxon>
        <taxon>asterids</taxon>
        <taxon>campanulids</taxon>
        <taxon>Asterales</taxon>
        <taxon>Asteraceae</taxon>
        <taxon>Asteroideae</taxon>
        <taxon>Heliantheae alliance</taxon>
        <taxon>Eupatorieae</taxon>
        <taxon>Mikania</taxon>
    </lineage>
</organism>
<dbReference type="PANTHER" id="PTHR48475:SF2">
    <property type="entry name" value="RIBONUCLEASE H"/>
    <property type="match status" value="1"/>
</dbReference>
<dbReference type="InterPro" id="IPR043128">
    <property type="entry name" value="Rev_trsase/Diguanyl_cyclase"/>
</dbReference>
<dbReference type="InterPro" id="IPR012337">
    <property type="entry name" value="RNaseH-like_sf"/>
</dbReference>
<dbReference type="GO" id="GO:0004523">
    <property type="term" value="F:RNA-DNA hybrid ribonuclease activity"/>
    <property type="evidence" value="ECO:0007669"/>
    <property type="project" value="InterPro"/>
</dbReference>
<dbReference type="InterPro" id="IPR000477">
    <property type="entry name" value="RT_dom"/>
</dbReference>
<dbReference type="PROSITE" id="PS50994">
    <property type="entry name" value="INTEGRASE"/>
    <property type="match status" value="1"/>
</dbReference>
<keyword evidence="7" id="KW-1185">Reference proteome</keyword>
<evidence type="ECO:0000256" key="2">
    <source>
        <dbReference type="SAM" id="MobiDB-lite"/>
    </source>
</evidence>
<feature type="domain" description="RNase H type-1" evidence="4">
    <location>
        <begin position="618"/>
        <end position="747"/>
    </location>
</feature>
<evidence type="ECO:0000259" key="5">
    <source>
        <dbReference type="PROSITE" id="PS50994"/>
    </source>
</evidence>
<evidence type="ECO:0000259" key="3">
    <source>
        <dbReference type="PROSITE" id="PS50878"/>
    </source>
</evidence>
<dbReference type="Pfam" id="PF00078">
    <property type="entry name" value="RVT_1"/>
    <property type="match status" value="1"/>
</dbReference>
<feature type="compositionally biased region" description="Basic and acidic residues" evidence="2">
    <location>
        <begin position="115"/>
        <end position="124"/>
    </location>
</feature>
<dbReference type="GO" id="GO:0006310">
    <property type="term" value="P:DNA recombination"/>
    <property type="evidence" value="ECO:0007669"/>
    <property type="project" value="UniProtKB-KW"/>
</dbReference>
<dbReference type="PANTHER" id="PTHR48475">
    <property type="entry name" value="RIBONUCLEASE H"/>
    <property type="match status" value="1"/>
</dbReference>
<accession>A0A5N6MWF1</accession>
<dbReference type="OrthoDB" id="101614at2759"/>
<dbReference type="Gene3D" id="3.30.70.270">
    <property type="match status" value="1"/>
</dbReference>
<dbReference type="SUPFAM" id="SSF56672">
    <property type="entry name" value="DNA/RNA polymerases"/>
    <property type="match status" value="1"/>
</dbReference>
<dbReference type="Proteomes" id="UP000326396">
    <property type="component" value="Linkage Group LG4"/>
</dbReference>
<dbReference type="SUPFAM" id="SSF53098">
    <property type="entry name" value="Ribonuclease H-like"/>
    <property type="match status" value="1"/>
</dbReference>
<dbReference type="InterPro" id="IPR036397">
    <property type="entry name" value="RNaseH_sf"/>
</dbReference>
<comment type="caution">
    <text evidence="6">The sequence shown here is derived from an EMBL/GenBank/DDBJ whole genome shotgun (WGS) entry which is preliminary data.</text>
</comment>
<dbReference type="Pfam" id="PF13456">
    <property type="entry name" value="RVT_3"/>
    <property type="match status" value="1"/>
</dbReference>
<dbReference type="CDD" id="cd01647">
    <property type="entry name" value="RT_LTR"/>
    <property type="match status" value="1"/>
</dbReference>
<dbReference type="EMBL" id="SZYD01000014">
    <property type="protein sequence ID" value="KAD4178759.1"/>
    <property type="molecule type" value="Genomic_DNA"/>
</dbReference>
<dbReference type="GO" id="GO:0003676">
    <property type="term" value="F:nucleic acid binding"/>
    <property type="evidence" value="ECO:0007669"/>
    <property type="project" value="InterPro"/>
</dbReference>